<accession>A0A6H5IJ41</accession>
<dbReference type="Proteomes" id="UP000479190">
    <property type="component" value="Unassembled WGS sequence"/>
</dbReference>
<reference evidence="1 2" key="1">
    <citation type="submission" date="2020-02" db="EMBL/GenBank/DDBJ databases">
        <authorList>
            <person name="Ferguson B K."/>
        </authorList>
    </citation>
    <scope>NUCLEOTIDE SEQUENCE [LARGE SCALE GENOMIC DNA]</scope>
</reference>
<organism evidence="1 2">
    <name type="scientific">Trichogramma brassicae</name>
    <dbReference type="NCBI Taxonomy" id="86971"/>
    <lineage>
        <taxon>Eukaryota</taxon>
        <taxon>Metazoa</taxon>
        <taxon>Ecdysozoa</taxon>
        <taxon>Arthropoda</taxon>
        <taxon>Hexapoda</taxon>
        <taxon>Insecta</taxon>
        <taxon>Pterygota</taxon>
        <taxon>Neoptera</taxon>
        <taxon>Endopterygota</taxon>
        <taxon>Hymenoptera</taxon>
        <taxon>Apocrita</taxon>
        <taxon>Proctotrupomorpha</taxon>
        <taxon>Chalcidoidea</taxon>
        <taxon>Trichogrammatidae</taxon>
        <taxon>Trichogramma</taxon>
    </lineage>
</organism>
<protein>
    <submittedName>
        <fullName evidence="1">Uncharacterized protein</fullName>
    </submittedName>
</protein>
<proteinExistence type="predicted"/>
<evidence type="ECO:0000313" key="1">
    <source>
        <dbReference type="EMBL" id="CAB0037536.1"/>
    </source>
</evidence>
<keyword evidence="2" id="KW-1185">Reference proteome</keyword>
<dbReference type="AlphaFoldDB" id="A0A6H5IJ41"/>
<name>A0A6H5IJ41_9HYME</name>
<evidence type="ECO:0000313" key="2">
    <source>
        <dbReference type="Proteomes" id="UP000479190"/>
    </source>
</evidence>
<sequence>MKYPYNLHPMYKTLRGPKTTSSTAGRAHCHRCWSRRFGNRRCITAASAGSIGTARTTTTITTTGAGAEGGGAAARGARTVQLALDEARDRYGQESYAIFCWLTCGAS</sequence>
<dbReference type="EMBL" id="CADCXV010000859">
    <property type="protein sequence ID" value="CAB0037536.1"/>
    <property type="molecule type" value="Genomic_DNA"/>
</dbReference>
<gene>
    <name evidence="1" type="ORF">TBRA_LOCUS9363</name>
</gene>